<dbReference type="InterPro" id="IPR013105">
    <property type="entry name" value="TPR_2"/>
</dbReference>
<feature type="domain" description="Tetratricopeptide repeat protein 5 OB fold" evidence="4">
    <location>
        <begin position="309"/>
        <end position="419"/>
    </location>
</feature>
<evidence type="ECO:0000256" key="2">
    <source>
        <dbReference type="ARBA" id="ARBA00022803"/>
    </source>
</evidence>
<keyword evidence="6" id="KW-1185">Reference proteome</keyword>
<dbReference type="PROSITE" id="PS50005">
    <property type="entry name" value="TPR"/>
    <property type="match status" value="1"/>
</dbReference>
<dbReference type="Gene3D" id="2.40.50.550">
    <property type="match status" value="1"/>
</dbReference>
<evidence type="ECO:0000256" key="1">
    <source>
        <dbReference type="ARBA" id="ARBA00022737"/>
    </source>
</evidence>
<dbReference type="SMART" id="SM00028">
    <property type="entry name" value="TPR"/>
    <property type="match status" value="2"/>
</dbReference>
<evidence type="ECO:0000313" key="6">
    <source>
        <dbReference type="Proteomes" id="UP000283509"/>
    </source>
</evidence>
<dbReference type="Proteomes" id="UP000283509">
    <property type="component" value="Unassembled WGS sequence"/>
</dbReference>
<gene>
    <name evidence="5" type="ORF">C7M84_022678</name>
</gene>
<feature type="repeat" description="TPR" evidence="3">
    <location>
        <begin position="94"/>
        <end position="127"/>
    </location>
</feature>
<dbReference type="SUPFAM" id="SSF81901">
    <property type="entry name" value="HCP-like"/>
    <property type="match status" value="1"/>
</dbReference>
<dbReference type="InterPro" id="IPR032076">
    <property type="entry name" value="TTC5_OB"/>
</dbReference>
<dbReference type="Pfam" id="PF16669">
    <property type="entry name" value="TTC5_OB"/>
    <property type="match status" value="1"/>
</dbReference>
<keyword evidence="1" id="KW-0677">Repeat</keyword>
<protein>
    <submittedName>
        <fullName evidence="5">Putative tetratricopeptide repeat protein 5-like</fullName>
    </submittedName>
</protein>
<reference evidence="5 6" key="1">
    <citation type="submission" date="2018-04" db="EMBL/GenBank/DDBJ databases">
        <authorList>
            <person name="Zhang X."/>
            <person name="Yuan J."/>
            <person name="Li F."/>
            <person name="Xiang J."/>
        </authorList>
    </citation>
    <scope>NUCLEOTIDE SEQUENCE [LARGE SCALE GENOMIC DNA]</scope>
    <source>
        <tissue evidence="5">Muscle</tissue>
    </source>
</reference>
<evidence type="ECO:0000259" key="4">
    <source>
        <dbReference type="Pfam" id="PF16669"/>
    </source>
</evidence>
<dbReference type="AlphaFoldDB" id="A0A3R7Q282"/>
<dbReference type="Gene3D" id="1.25.40.10">
    <property type="entry name" value="Tetratricopeptide repeat domain"/>
    <property type="match status" value="1"/>
</dbReference>
<dbReference type="OrthoDB" id="423589at2759"/>
<sequence>MTAIEKIREAVTELYKFRDEYYTTHGTDAAVKKNQDVQRQIKKTLQLIDSHKDEIGPESKGELYFLRGRVLNATPEYSAEAEEELGKATRFNLPDAWNELGECQYKKGDLSGAQTCFEKALKLVQKKVYYRNMSMLMRSLPWKTPAEREENVNKGLEYARNALKLDMSDGHSWLVLGNAYLASFFSVDSKLESLKNCKAAYIKAANDPLAAVLPELHFSTFHVQWYEEDYAGALNSLLQAYKLEPTWIECKSKFDECRRFLNKLAQMVKSKGQLNQRRLMGFIGDINNSQLGPYDNGGTNLSGGRKPDLVPLALLGEGSNQDKIILGKVVCTVIPDSGIPFSFCLVDKDSSCIAVTVYNWASGCGVKIGDSVAVLAPVLKTHVVQVPEGEKLEFRSVRVALPLMLVVNKRSVGISQVATSQIISQQKPE</sequence>
<evidence type="ECO:0000313" key="5">
    <source>
        <dbReference type="EMBL" id="ROT84102.1"/>
    </source>
</evidence>
<evidence type="ECO:0000256" key="3">
    <source>
        <dbReference type="PROSITE-ProRule" id="PRU00339"/>
    </source>
</evidence>
<dbReference type="STRING" id="6689.A0A3R7Q282"/>
<dbReference type="EMBL" id="QCYY01000591">
    <property type="protein sequence ID" value="ROT84102.1"/>
    <property type="molecule type" value="Genomic_DNA"/>
</dbReference>
<dbReference type="InterPro" id="IPR038645">
    <property type="entry name" value="TTC5_OB_sf"/>
</dbReference>
<dbReference type="InterPro" id="IPR019734">
    <property type="entry name" value="TPR_rpt"/>
</dbReference>
<accession>A0A3R7Q282</accession>
<name>A0A3R7Q282_PENVA</name>
<dbReference type="InterPro" id="IPR011990">
    <property type="entry name" value="TPR-like_helical_dom_sf"/>
</dbReference>
<keyword evidence="2 3" id="KW-0802">TPR repeat</keyword>
<proteinExistence type="predicted"/>
<comment type="caution">
    <text evidence="5">The sequence shown here is derived from an EMBL/GenBank/DDBJ whole genome shotgun (WGS) entry which is preliminary data.</text>
</comment>
<organism evidence="5 6">
    <name type="scientific">Penaeus vannamei</name>
    <name type="common">Whiteleg shrimp</name>
    <name type="synonym">Litopenaeus vannamei</name>
    <dbReference type="NCBI Taxonomy" id="6689"/>
    <lineage>
        <taxon>Eukaryota</taxon>
        <taxon>Metazoa</taxon>
        <taxon>Ecdysozoa</taxon>
        <taxon>Arthropoda</taxon>
        <taxon>Crustacea</taxon>
        <taxon>Multicrustacea</taxon>
        <taxon>Malacostraca</taxon>
        <taxon>Eumalacostraca</taxon>
        <taxon>Eucarida</taxon>
        <taxon>Decapoda</taxon>
        <taxon>Dendrobranchiata</taxon>
        <taxon>Penaeoidea</taxon>
        <taxon>Penaeidae</taxon>
        <taxon>Penaeus</taxon>
    </lineage>
</organism>
<dbReference type="Pfam" id="PF07719">
    <property type="entry name" value="TPR_2"/>
    <property type="match status" value="1"/>
</dbReference>
<reference evidence="5 6" key="2">
    <citation type="submission" date="2019-01" db="EMBL/GenBank/DDBJ databases">
        <title>The decoding of complex shrimp genome reveals the adaptation for benthos swimmer, frequently molting mechanism and breeding impact on genome.</title>
        <authorList>
            <person name="Sun Y."/>
            <person name="Gao Y."/>
            <person name="Yu Y."/>
        </authorList>
    </citation>
    <scope>NUCLEOTIDE SEQUENCE [LARGE SCALE GENOMIC DNA]</scope>
    <source>
        <tissue evidence="5">Muscle</tissue>
    </source>
</reference>